<dbReference type="Pfam" id="PF13485">
    <property type="entry name" value="Peptidase_MA_2"/>
    <property type="match status" value="1"/>
</dbReference>
<dbReference type="STRING" id="1391653.AKJ08_3474"/>
<gene>
    <name evidence="2" type="ORF">AKJ08_3474</name>
</gene>
<evidence type="ECO:0000313" key="3">
    <source>
        <dbReference type="Proteomes" id="UP000055590"/>
    </source>
</evidence>
<evidence type="ECO:0000259" key="1">
    <source>
        <dbReference type="Pfam" id="PF13485"/>
    </source>
</evidence>
<feature type="domain" description="Peptidase MA-like" evidence="1">
    <location>
        <begin position="166"/>
        <end position="332"/>
    </location>
</feature>
<dbReference type="Pfam" id="PF14559">
    <property type="entry name" value="TPR_19"/>
    <property type="match status" value="1"/>
</dbReference>
<evidence type="ECO:0000313" key="2">
    <source>
        <dbReference type="EMBL" id="AKU93087.1"/>
    </source>
</evidence>
<dbReference type="InterPro" id="IPR039568">
    <property type="entry name" value="Peptidase_MA-like_dom"/>
</dbReference>
<accession>A0A0K1PHU9</accession>
<protein>
    <recommendedName>
        <fullName evidence="1">Peptidase MA-like domain-containing protein</fullName>
    </recommendedName>
</protein>
<sequence>MAIALALPAWAQGALVSAENALAAWDLPTARALADELRRAHPAEPKIAHLLGRVLLHQGDYDGAVRLLEEAGASDGPGSFLQVARDTGRITHAYIEAESEHFVFRYPAGKDEILVPWALQTLEQAYAAIGEIVDYRPEGAKIRVEVVADANELAQVSTLSLEAIKTTGTIAICKFDKLMITSPKALARGYDWRDTLSHELVHLIVTRKTANRTPIWLHEGIAKFLETAWRGEPGQALQLPSQALLRDAVKAKKLIPFEKMHPSIALLPTAEDAALAFAEVFSAMEFVYGKDQKNIASILGALRDGASDRDAVGKLFGGSFPRFESTWKTWLDGRTYPKEAASMESLHLKFKDDAPDEPSPKEAAEKGGFRDLTDLSEFRQIKDAPARRAAHLGELLRARGKTAAAAAKYEEAVARVGAQFPSLSNKYAIALLELKENEKATRVLQASRRLYPTDPLTNLNLARASMQDGKNAEARAFLEAAISVNPFDPEAQARLHLVAKELQDEDLSTRTARAMGLLGARTDD</sequence>
<organism evidence="2 3">
    <name type="scientific">Vulgatibacter incomptus</name>
    <dbReference type="NCBI Taxonomy" id="1391653"/>
    <lineage>
        <taxon>Bacteria</taxon>
        <taxon>Pseudomonadati</taxon>
        <taxon>Myxococcota</taxon>
        <taxon>Myxococcia</taxon>
        <taxon>Myxococcales</taxon>
        <taxon>Cystobacterineae</taxon>
        <taxon>Vulgatibacteraceae</taxon>
        <taxon>Vulgatibacter</taxon>
    </lineage>
</organism>
<reference evidence="2 3" key="1">
    <citation type="submission" date="2015-08" db="EMBL/GenBank/DDBJ databases">
        <authorList>
            <person name="Babu N.S."/>
            <person name="Beckwith C.J."/>
            <person name="Beseler K.G."/>
            <person name="Brison A."/>
            <person name="Carone J.V."/>
            <person name="Caskin T.P."/>
            <person name="Diamond M."/>
            <person name="Durham M.E."/>
            <person name="Foxe J.M."/>
            <person name="Go M."/>
            <person name="Henderson B.A."/>
            <person name="Jones I.B."/>
            <person name="McGettigan J.A."/>
            <person name="Micheletti S.J."/>
            <person name="Nasrallah M.E."/>
            <person name="Ortiz D."/>
            <person name="Piller C.R."/>
            <person name="Privatt S.R."/>
            <person name="Schneider S.L."/>
            <person name="Sharp S."/>
            <person name="Smith T.C."/>
            <person name="Stanton J.D."/>
            <person name="Ullery H.E."/>
            <person name="Wilson R.J."/>
            <person name="Serrano M.G."/>
            <person name="Buck G."/>
            <person name="Lee V."/>
            <person name="Wang Y."/>
            <person name="Carvalho R."/>
            <person name="Voegtly L."/>
            <person name="Shi R."/>
            <person name="Duckworth R."/>
            <person name="Johnson A."/>
            <person name="Loviza R."/>
            <person name="Walstead R."/>
            <person name="Shah Z."/>
            <person name="Kiflezghi M."/>
            <person name="Wade K."/>
            <person name="Ball S.L."/>
            <person name="Bradley K.W."/>
            <person name="Asai D.J."/>
            <person name="Bowman C.A."/>
            <person name="Russell D.A."/>
            <person name="Pope W.H."/>
            <person name="Jacobs-Sera D."/>
            <person name="Hendrix R.W."/>
            <person name="Hatfull G.F."/>
        </authorList>
    </citation>
    <scope>NUCLEOTIDE SEQUENCE [LARGE SCALE GENOMIC DNA]</scope>
    <source>
        <strain evidence="2 3">DSM 27710</strain>
    </source>
</reference>
<dbReference type="SUPFAM" id="SSF48452">
    <property type="entry name" value="TPR-like"/>
    <property type="match status" value="1"/>
</dbReference>
<keyword evidence="3" id="KW-1185">Reference proteome</keyword>
<dbReference type="EMBL" id="CP012332">
    <property type="protein sequence ID" value="AKU93087.1"/>
    <property type="molecule type" value="Genomic_DNA"/>
</dbReference>
<dbReference type="PATRIC" id="fig|1391653.3.peg.3624"/>
<dbReference type="InterPro" id="IPR011990">
    <property type="entry name" value="TPR-like_helical_dom_sf"/>
</dbReference>
<dbReference type="Gene3D" id="1.25.40.10">
    <property type="entry name" value="Tetratricopeptide repeat domain"/>
    <property type="match status" value="2"/>
</dbReference>
<dbReference type="Proteomes" id="UP000055590">
    <property type="component" value="Chromosome"/>
</dbReference>
<dbReference type="AlphaFoldDB" id="A0A0K1PHU9"/>
<dbReference type="Pfam" id="PF13432">
    <property type="entry name" value="TPR_16"/>
    <property type="match status" value="1"/>
</dbReference>
<name>A0A0K1PHU9_9BACT</name>
<proteinExistence type="predicted"/>
<dbReference type="KEGG" id="vin:AKJ08_3474"/>